<evidence type="ECO:0000259" key="2">
    <source>
        <dbReference type="Pfam" id="PF13084"/>
    </source>
</evidence>
<dbReference type="Proteomes" id="UP000064967">
    <property type="component" value="Chromosome"/>
</dbReference>
<reference evidence="3 4" key="1">
    <citation type="submission" date="2015-08" db="EMBL/GenBank/DDBJ databases">
        <authorList>
            <person name="Babu N.S."/>
            <person name="Beckwith C.J."/>
            <person name="Beseler K.G."/>
            <person name="Brison A."/>
            <person name="Carone J.V."/>
            <person name="Caskin T.P."/>
            <person name="Diamond M."/>
            <person name="Durham M.E."/>
            <person name="Foxe J.M."/>
            <person name="Go M."/>
            <person name="Henderson B.A."/>
            <person name="Jones I.B."/>
            <person name="McGettigan J.A."/>
            <person name="Micheletti S.J."/>
            <person name="Nasrallah M.E."/>
            <person name="Ortiz D."/>
            <person name="Piller C.R."/>
            <person name="Privatt S.R."/>
            <person name="Schneider S.L."/>
            <person name="Sharp S."/>
            <person name="Smith T.C."/>
            <person name="Stanton J.D."/>
            <person name="Ullery H.E."/>
            <person name="Wilson R.J."/>
            <person name="Serrano M.G."/>
            <person name="Buck G."/>
            <person name="Lee V."/>
            <person name="Wang Y."/>
            <person name="Carvalho R."/>
            <person name="Voegtly L."/>
            <person name="Shi R."/>
            <person name="Duckworth R."/>
            <person name="Johnson A."/>
            <person name="Loviza R."/>
            <person name="Walstead R."/>
            <person name="Shah Z."/>
            <person name="Kiflezghi M."/>
            <person name="Wade K."/>
            <person name="Ball S.L."/>
            <person name="Bradley K.W."/>
            <person name="Asai D.J."/>
            <person name="Bowman C.A."/>
            <person name="Russell D.A."/>
            <person name="Pope W.H."/>
            <person name="Jacobs-Sera D."/>
            <person name="Hendrix R.W."/>
            <person name="Hatfull G.F."/>
        </authorList>
    </citation>
    <scope>NUCLEOTIDE SEQUENCE [LARGE SCALE GENOMIC DNA]</scope>
    <source>
        <strain evidence="3 4">DSM 27648</strain>
    </source>
</reference>
<evidence type="ECO:0000313" key="3">
    <source>
        <dbReference type="EMBL" id="AKU97730.1"/>
    </source>
</evidence>
<protein>
    <submittedName>
        <fullName evidence="3">Ubiquitin-protein ligase</fullName>
    </submittedName>
</protein>
<evidence type="ECO:0000256" key="1">
    <source>
        <dbReference type="SAM" id="MobiDB-lite"/>
    </source>
</evidence>
<proteinExistence type="predicted"/>
<accession>A0A0K1PW36</accession>
<dbReference type="KEGG" id="llu:AKJ09_04394"/>
<evidence type="ECO:0000313" key="4">
    <source>
        <dbReference type="Proteomes" id="UP000064967"/>
    </source>
</evidence>
<dbReference type="RefSeq" id="WP_146648826.1">
    <property type="nucleotide sequence ID" value="NZ_CP012333.1"/>
</dbReference>
<feature type="compositionally biased region" description="Polar residues" evidence="1">
    <location>
        <begin position="32"/>
        <end position="41"/>
    </location>
</feature>
<feature type="domain" description="DUF3943" evidence="2">
    <location>
        <begin position="112"/>
        <end position="212"/>
    </location>
</feature>
<feature type="region of interest" description="Disordered" evidence="1">
    <location>
        <begin position="21"/>
        <end position="51"/>
    </location>
</feature>
<dbReference type="OrthoDB" id="9808630at2"/>
<keyword evidence="3" id="KW-0436">Ligase</keyword>
<dbReference type="AlphaFoldDB" id="A0A0K1PW36"/>
<gene>
    <name evidence="3" type="ORF">AKJ09_04394</name>
</gene>
<name>A0A0K1PW36_9BACT</name>
<dbReference type="InterPro" id="IPR025079">
    <property type="entry name" value="DUF3943"/>
</dbReference>
<dbReference type="EMBL" id="CP012333">
    <property type="protein sequence ID" value="AKU97730.1"/>
    <property type="molecule type" value="Genomic_DNA"/>
</dbReference>
<sequence length="224" mass="24521">MIPVAVVALLVANTDASMQNAEEMAVPARQANEPSQPSQPATPDAVHEEPHRVEGPNYVVPIVHDLALLAVMRAAETVIWPNPFARPEQFGARYEEAFTHPPVFEPRRRFMEWDGDPWPVNTIGHGLFGSELYLRARMCRFPWYGSVAFAAGASALWEYGFEANGSRPSALDLVYTPLAGALLGEARFAIHRVAGGIESKTTRGIVRAIVDPLGEMERALGTDC</sequence>
<dbReference type="GO" id="GO:0016874">
    <property type="term" value="F:ligase activity"/>
    <property type="evidence" value="ECO:0007669"/>
    <property type="project" value="UniProtKB-KW"/>
</dbReference>
<organism evidence="3 4">
    <name type="scientific">Labilithrix luteola</name>
    <dbReference type="NCBI Taxonomy" id="1391654"/>
    <lineage>
        <taxon>Bacteria</taxon>
        <taxon>Pseudomonadati</taxon>
        <taxon>Myxococcota</taxon>
        <taxon>Polyangia</taxon>
        <taxon>Polyangiales</taxon>
        <taxon>Labilitrichaceae</taxon>
        <taxon>Labilithrix</taxon>
    </lineage>
</organism>
<dbReference type="Pfam" id="PF13084">
    <property type="entry name" value="DUF3943"/>
    <property type="match status" value="1"/>
</dbReference>
<keyword evidence="4" id="KW-1185">Reference proteome</keyword>